<evidence type="ECO:0000256" key="3">
    <source>
        <dbReference type="ARBA" id="ARBA00022452"/>
    </source>
</evidence>
<evidence type="ECO:0000259" key="11">
    <source>
        <dbReference type="Pfam" id="PF00593"/>
    </source>
</evidence>
<sequence length="668" mass="74355">MGLGQIFLIAVMAVATLGGSVWAADSIFSDKLLEMSLEELMDVEITSVARKVQSLSETAAAVYVITSEDIRRSGATNIADVLRMVPGLHVARFDANVWPVTARGFNSTLANKLLVLVDGRSVYTPIFSGVYWDVQDPFLENIDRIEVIRGPGGSSWGANAFNGVINIITKNARDTQGGLINALVGSGEGVRTGFRYGGRAGDHLFYRFAVSGLEVDSSRNSDGKEGADDWRQLRAGLRADWEPSAVDAFVLTGDIYGGEAGVRNFVPRMTSPYVEILDSERDVGGGHVLTRWTRRLHDWGELQVQLYYDNTHNDNDILSFDVDTLDVDLQHRFPLGGGHEITWGMGYRWIVSETEPGLTTSFAHSDRTDHLWSAFVQDEISFSQGTWRLTLGTKIEHNDDTGWELQPTVRLLRRLGSDHSVWAAVSRAVRTPSQGETESRIQSTVLPPTSTVPLPTLVVFRGSKDMNSEKVWAFEGGVRTRLHPKVFLDLAGYVNVYEDLRSLEPGDPVLVGSYLVVENKADNHLRGRAYGLETAAAWSVAENWQIKAAYTFLHMDLEAASRSRDQGSTSTERSGPSHQVSLRSSWNLPGSVELDAWARWVDELEALDVPDYFTMDLRVSWKPLENMELAVVGRNLLDDGHLEFKQEILQIEPTEVERSVYVMLSWRF</sequence>
<dbReference type="CDD" id="cd01347">
    <property type="entry name" value="ligand_gated_channel"/>
    <property type="match status" value="1"/>
</dbReference>
<protein>
    <submittedName>
        <fullName evidence="13">Iron complex outermembrane recepter protein</fullName>
    </submittedName>
</protein>
<evidence type="ECO:0000256" key="2">
    <source>
        <dbReference type="ARBA" id="ARBA00022448"/>
    </source>
</evidence>
<evidence type="ECO:0000259" key="12">
    <source>
        <dbReference type="Pfam" id="PF07715"/>
    </source>
</evidence>
<accession>A0A1M4ZNG5</accession>
<proteinExistence type="inferred from homology"/>
<evidence type="ECO:0000256" key="8">
    <source>
        <dbReference type="PROSITE-ProRule" id="PRU01360"/>
    </source>
</evidence>
<evidence type="ECO:0000256" key="4">
    <source>
        <dbReference type="ARBA" id="ARBA00022692"/>
    </source>
</evidence>
<keyword evidence="6 8" id="KW-0472">Membrane</keyword>
<dbReference type="PANTHER" id="PTHR30069">
    <property type="entry name" value="TONB-DEPENDENT OUTER MEMBRANE RECEPTOR"/>
    <property type="match status" value="1"/>
</dbReference>
<keyword evidence="14" id="KW-1185">Reference proteome</keyword>
<name>A0A1M4ZNG5_9BACT</name>
<reference evidence="14" key="1">
    <citation type="submission" date="2016-11" db="EMBL/GenBank/DDBJ databases">
        <authorList>
            <person name="Varghese N."/>
            <person name="Submissions S."/>
        </authorList>
    </citation>
    <scope>NUCLEOTIDE SEQUENCE [LARGE SCALE GENOMIC DNA]</scope>
    <source>
        <strain evidence="14">DSM 9756</strain>
    </source>
</reference>
<dbReference type="InterPro" id="IPR012910">
    <property type="entry name" value="Plug_dom"/>
</dbReference>
<dbReference type="InterPro" id="IPR000531">
    <property type="entry name" value="Beta-barrel_TonB"/>
</dbReference>
<dbReference type="SUPFAM" id="SSF56935">
    <property type="entry name" value="Porins"/>
    <property type="match status" value="1"/>
</dbReference>
<feature type="region of interest" description="Disordered" evidence="10">
    <location>
        <begin position="563"/>
        <end position="582"/>
    </location>
</feature>
<dbReference type="Gene3D" id="2.40.170.20">
    <property type="entry name" value="TonB-dependent receptor, beta-barrel domain"/>
    <property type="match status" value="1"/>
</dbReference>
<evidence type="ECO:0000256" key="1">
    <source>
        <dbReference type="ARBA" id="ARBA00004571"/>
    </source>
</evidence>
<comment type="similarity">
    <text evidence="8 9">Belongs to the TonB-dependent receptor family.</text>
</comment>
<comment type="subcellular location">
    <subcellularLocation>
        <location evidence="1 8">Cell outer membrane</location>
        <topology evidence="1 8">Multi-pass membrane protein</topology>
    </subcellularLocation>
</comment>
<keyword evidence="3 8" id="KW-1134">Transmembrane beta strand</keyword>
<evidence type="ECO:0000313" key="14">
    <source>
        <dbReference type="Proteomes" id="UP000184076"/>
    </source>
</evidence>
<evidence type="ECO:0000256" key="10">
    <source>
        <dbReference type="SAM" id="MobiDB-lite"/>
    </source>
</evidence>
<dbReference type="InterPro" id="IPR039426">
    <property type="entry name" value="TonB-dep_rcpt-like"/>
</dbReference>
<keyword evidence="7 8" id="KW-0998">Cell outer membrane</keyword>
<evidence type="ECO:0000256" key="9">
    <source>
        <dbReference type="RuleBase" id="RU003357"/>
    </source>
</evidence>
<dbReference type="Pfam" id="PF07715">
    <property type="entry name" value="Plug"/>
    <property type="match status" value="1"/>
</dbReference>
<dbReference type="Pfam" id="PF00593">
    <property type="entry name" value="TonB_dep_Rec_b-barrel"/>
    <property type="match status" value="1"/>
</dbReference>
<organism evidence="13 14">
    <name type="scientific">Desulfacinum infernum DSM 9756</name>
    <dbReference type="NCBI Taxonomy" id="1121391"/>
    <lineage>
        <taxon>Bacteria</taxon>
        <taxon>Pseudomonadati</taxon>
        <taxon>Thermodesulfobacteriota</taxon>
        <taxon>Syntrophobacteria</taxon>
        <taxon>Syntrophobacterales</taxon>
        <taxon>Syntrophobacteraceae</taxon>
        <taxon>Desulfacinum</taxon>
    </lineage>
</organism>
<dbReference type="GO" id="GO:0015344">
    <property type="term" value="F:siderophore uptake transmembrane transporter activity"/>
    <property type="evidence" value="ECO:0007669"/>
    <property type="project" value="TreeGrafter"/>
</dbReference>
<dbReference type="InterPro" id="IPR037066">
    <property type="entry name" value="Plug_dom_sf"/>
</dbReference>
<dbReference type="AlphaFoldDB" id="A0A1M4ZNG5"/>
<dbReference type="STRING" id="1121391.SAMN02745206_01513"/>
<evidence type="ECO:0000256" key="7">
    <source>
        <dbReference type="ARBA" id="ARBA00023237"/>
    </source>
</evidence>
<evidence type="ECO:0000313" key="13">
    <source>
        <dbReference type="EMBL" id="SHF19342.1"/>
    </source>
</evidence>
<dbReference type="Proteomes" id="UP000184076">
    <property type="component" value="Unassembled WGS sequence"/>
</dbReference>
<keyword evidence="2 8" id="KW-0813">Transport</keyword>
<dbReference type="GO" id="GO:0044718">
    <property type="term" value="P:siderophore transmembrane transport"/>
    <property type="evidence" value="ECO:0007669"/>
    <property type="project" value="TreeGrafter"/>
</dbReference>
<dbReference type="InterPro" id="IPR036942">
    <property type="entry name" value="Beta-barrel_TonB_sf"/>
</dbReference>
<dbReference type="PANTHER" id="PTHR30069:SF37">
    <property type="entry name" value="FERRIC VIBRIOBACTIN RECEPTOR VIUA"/>
    <property type="match status" value="1"/>
</dbReference>
<dbReference type="EMBL" id="FQVB01000012">
    <property type="protein sequence ID" value="SHF19342.1"/>
    <property type="molecule type" value="Genomic_DNA"/>
</dbReference>
<dbReference type="PROSITE" id="PS52016">
    <property type="entry name" value="TONB_DEPENDENT_REC_3"/>
    <property type="match status" value="1"/>
</dbReference>
<dbReference type="Gene3D" id="2.170.130.10">
    <property type="entry name" value="TonB-dependent receptor, plug domain"/>
    <property type="match status" value="1"/>
</dbReference>
<dbReference type="GO" id="GO:0009279">
    <property type="term" value="C:cell outer membrane"/>
    <property type="evidence" value="ECO:0007669"/>
    <property type="project" value="UniProtKB-SubCell"/>
</dbReference>
<keyword evidence="4 8" id="KW-0812">Transmembrane</keyword>
<evidence type="ECO:0000256" key="6">
    <source>
        <dbReference type="ARBA" id="ARBA00023136"/>
    </source>
</evidence>
<evidence type="ECO:0000256" key="5">
    <source>
        <dbReference type="ARBA" id="ARBA00023077"/>
    </source>
</evidence>
<gene>
    <name evidence="13" type="ORF">SAMN02745206_01513</name>
</gene>
<keyword evidence="5 9" id="KW-0798">TonB box</keyword>
<feature type="domain" description="TonB-dependent receptor plug" evidence="12">
    <location>
        <begin position="55"/>
        <end position="164"/>
    </location>
</feature>
<feature type="domain" description="TonB-dependent receptor-like beta-barrel" evidence="11">
    <location>
        <begin position="222"/>
        <end position="636"/>
    </location>
</feature>
<feature type="compositionally biased region" description="Polar residues" evidence="10">
    <location>
        <begin position="566"/>
        <end position="582"/>
    </location>
</feature>